<gene>
    <name evidence="1" type="ORF">CLODIP_2_CD07104</name>
</gene>
<name>A0A8S1EC40_9INSE</name>
<reference evidence="1 2" key="1">
    <citation type="submission" date="2020-04" db="EMBL/GenBank/DDBJ databases">
        <authorList>
            <person name="Alioto T."/>
            <person name="Alioto T."/>
            <person name="Gomez Garrido J."/>
        </authorList>
    </citation>
    <scope>NUCLEOTIDE SEQUENCE [LARGE SCALE GENOMIC DNA]</scope>
</reference>
<keyword evidence="2" id="KW-1185">Reference proteome</keyword>
<organism evidence="1 2">
    <name type="scientific">Cloeon dipterum</name>
    <dbReference type="NCBI Taxonomy" id="197152"/>
    <lineage>
        <taxon>Eukaryota</taxon>
        <taxon>Metazoa</taxon>
        <taxon>Ecdysozoa</taxon>
        <taxon>Arthropoda</taxon>
        <taxon>Hexapoda</taxon>
        <taxon>Insecta</taxon>
        <taxon>Pterygota</taxon>
        <taxon>Palaeoptera</taxon>
        <taxon>Ephemeroptera</taxon>
        <taxon>Pisciforma</taxon>
        <taxon>Baetidae</taxon>
        <taxon>Cloeon</taxon>
    </lineage>
</organism>
<dbReference type="EMBL" id="CADEPI010000623">
    <property type="protein sequence ID" value="CAB3387787.1"/>
    <property type="molecule type" value="Genomic_DNA"/>
</dbReference>
<dbReference type="Proteomes" id="UP000494165">
    <property type="component" value="Unassembled WGS sequence"/>
</dbReference>
<protein>
    <submittedName>
        <fullName evidence="1">Uncharacterized protein</fullName>
    </submittedName>
</protein>
<proteinExistence type="predicted"/>
<evidence type="ECO:0000313" key="2">
    <source>
        <dbReference type="Proteomes" id="UP000494165"/>
    </source>
</evidence>
<evidence type="ECO:0000313" key="1">
    <source>
        <dbReference type="EMBL" id="CAB3387787.1"/>
    </source>
</evidence>
<comment type="caution">
    <text evidence="1">The sequence shown here is derived from an EMBL/GenBank/DDBJ whole genome shotgun (WGS) entry which is preliminary data.</text>
</comment>
<dbReference type="OrthoDB" id="2882671at2759"/>
<dbReference type="AlphaFoldDB" id="A0A8S1EC40"/>
<sequence length="466" mass="53183">MDFKVVGGQFSVARTICDFRLFGSFVTFSRTQKMAKTLKDLTADTIILNLNSYDGDEISKLLSPPSREMVLQRMMLQSKTNGAEKFRNMWTKLHLLMSYATKSIDTRSLTNIITDPDDDCTSNDQILKQALELIASNAPDLSDLHVSSPQSESYNLQPSEVSLICEMKNLTHLSFGTPFKPLFLTLIDLLTITRECNNLETINAYCSENDVAFLSERIFPYQAIDAIDFEYISVVFAKHLPQNLTAGGPYFCWSARLSDETDLNFLENALTRHSNGNMMNCDQSKIKSAQFFCEEKSSPLLMRFLKANGQNLDELKVQPATTLKQTITSDVTLAQVFNWCGNLSTFQMRYVQVTSFDVPSTALTRLRKFTWLCNSETQGFQITSILSAPLLEEVEIEDTKLDVSEDLLYKIRRREILQNLKKFVFYDLGNSSERIDLLCMLKSTMPRAQVQHYVRSRKGYKLLKKH</sequence>
<accession>A0A8S1EC40</accession>